<evidence type="ECO:0000313" key="2">
    <source>
        <dbReference type="EMBL" id="VEB92584.1"/>
    </source>
</evidence>
<sequence>MLNRILINFQVLKCIYNQSIIQRWVLSLVLYLLFPLRGGEGKSTQSANLAGFLADAGIKTLLIDGDHAQPTASSIFPLEYEAPGGLYELLMQTVDLSNPDNLISRTSINNLDIIVSNDPRNFLPTAMLNAPDGRVRLRNALSHPLFNSYGVIIVDSQGSRSVMSELIILASTGTMVGIAKPILPDVREFMRGTVALMEELLPYCAFGIQLPVTKLLINCMEYDNLSVETLAEVKAIVEDKRYSAHADKIHIDLLETCIYDLTVYVLGHVKGVPVHRLEKNTRRKSDSAFTSMYQLACELFPEWKTNFDALANAGGEE</sequence>
<dbReference type="SUPFAM" id="SSF52540">
    <property type="entry name" value="P-loop containing nucleoside triphosphate hydrolases"/>
    <property type="match status" value="1"/>
</dbReference>
<dbReference type="InterPro" id="IPR027417">
    <property type="entry name" value="P-loop_NTPase"/>
</dbReference>
<dbReference type="PANTHER" id="PTHR13696:SF99">
    <property type="entry name" value="COBYRINIC ACID AC-DIAMIDE SYNTHASE"/>
    <property type="match status" value="1"/>
</dbReference>
<dbReference type="EC" id="2.7.10.2" evidence="2"/>
<dbReference type="PANTHER" id="PTHR13696">
    <property type="entry name" value="P-LOOP CONTAINING NUCLEOSIDE TRIPHOSPHATE HYDROLASE"/>
    <property type="match status" value="1"/>
</dbReference>
<dbReference type="Proteomes" id="UP000270272">
    <property type="component" value="Chromosome"/>
</dbReference>
<keyword evidence="2" id="KW-0808">Transferase</keyword>
<proteinExistence type="predicted"/>
<feature type="domain" description="AAA" evidence="1">
    <location>
        <begin position="37"/>
        <end position="177"/>
    </location>
</feature>
<dbReference type="InterPro" id="IPR025669">
    <property type="entry name" value="AAA_dom"/>
</dbReference>
<name>A0A3S5DP19_CITKO</name>
<protein>
    <submittedName>
        <fullName evidence="2">Partitioning protein A</fullName>
        <ecNumber evidence="2">2.7.10.2</ecNumber>
    </submittedName>
</protein>
<dbReference type="EMBL" id="LR134204">
    <property type="protein sequence ID" value="VEB92584.1"/>
    <property type="molecule type" value="Genomic_DNA"/>
</dbReference>
<dbReference type="GO" id="GO:0004715">
    <property type="term" value="F:non-membrane spanning protein tyrosine kinase activity"/>
    <property type="evidence" value="ECO:0007669"/>
    <property type="project" value="UniProtKB-EC"/>
</dbReference>
<accession>A0A3S5DP19</accession>
<dbReference type="Gene3D" id="3.40.50.300">
    <property type="entry name" value="P-loop containing nucleotide triphosphate hydrolases"/>
    <property type="match status" value="1"/>
</dbReference>
<gene>
    <name evidence="2" type="primary">parA</name>
    <name evidence="2" type="ORF">NCTC11075_03519</name>
</gene>
<dbReference type="InterPro" id="IPR050678">
    <property type="entry name" value="DNA_Partitioning_ATPase"/>
</dbReference>
<evidence type="ECO:0000259" key="1">
    <source>
        <dbReference type="Pfam" id="PF13614"/>
    </source>
</evidence>
<dbReference type="AlphaFoldDB" id="A0A3S5DP19"/>
<organism evidence="2 3">
    <name type="scientific">Citrobacter koseri</name>
    <name type="common">Citrobacter diversus</name>
    <dbReference type="NCBI Taxonomy" id="545"/>
    <lineage>
        <taxon>Bacteria</taxon>
        <taxon>Pseudomonadati</taxon>
        <taxon>Pseudomonadota</taxon>
        <taxon>Gammaproteobacteria</taxon>
        <taxon>Enterobacterales</taxon>
        <taxon>Enterobacteriaceae</taxon>
        <taxon>Citrobacter</taxon>
    </lineage>
</organism>
<reference evidence="2 3" key="1">
    <citation type="submission" date="2018-12" db="EMBL/GenBank/DDBJ databases">
        <authorList>
            <consortium name="Pathogen Informatics"/>
        </authorList>
    </citation>
    <scope>NUCLEOTIDE SEQUENCE [LARGE SCALE GENOMIC DNA]</scope>
    <source>
        <strain evidence="2 3">NCTC11075</strain>
    </source>
</reference>
<dbReference type="Pfam" id="PF13614">
    <property type="entry name" value="AAA_31"/>
    <property type="match status" value="1"/>
</dbReference>
<evidence type="ECO:0000313" key="3">
    <source>
        <dbReference type="Proteomes" id="UP000270272"/>
    </source>
</evidence>